<name>A0A0A7KL67_9DEIO</name>
<evidence type="ECO:0000313" key="2">
    <source>
        <dbReference type="EMBL" id="AIZ45999.1"/>
    </source>
</evidence>
<feature type="transmembrane region" description="Helical" evidence="1">
    <location>
        <begin position="12"/>
        <end position="30"/>
    </location>
</feature>
<sequence length="75" mass="8216">MFGNRRVPPHIVLIFSVLLGALCAVGAFFAVRSGSWLWAGIAGVLAVWFVVDAVRSYGWNENRKRLAAEKQAAAR</sequence>
<dbReference type="RefSeq" id="WP_039685574.1">
    <property type="nucleotide sequence ID" value="NZ_CP010028.1"/>
</dbReference>
<feature type="transmembrane region" description="Helical" evidence="1">
    <location>
        <begin position="36"/>
        <end position="54"/>
    </location>
</feature>
<organism evidence="2 3">
    <name type="scientific">Deinococcus radiopugnans</name>
    <dbReference type="NCBI Taxonomy" id="57497"/>
    <lineage>
        <taxon>Bacteria</taxon>
        <taxon>Thermotogati</taxon>
        <taxon>Deinococcota</taxon>
        <taxon>Deinococci</taxon>
        <taxon>Deinococcales</taxon>
        <taxon>Deinococcaceae</taxon>
        <taxon>Deinococcus</taxon>
    </lineage>
</organism>
<dbReference type="Proteomes" id="UP000030634">
    <property type="component" value="Chromosome"/>
</dbReference>
<keyword evidence="1" id="KW-0812">Transmembrane</keyword>
<evidence type="ECO:0000256" key="1">
    <source>
        <dbReference type="SAM" id="Phobius"/>
    </source>
</evidence>
<dbReference type="EMBL" id="CP010028">
    <property type="protein sequence ID" value="AIZ45999.1"/>
    <property type="molecule type" value="Genomic_DNA"/>
</dbReference>
<keyword evidence="1" id="KW-1133">Transmembrane helix</keyword>
<gene>
    <name evidence="2" type="ORF">QR90_14360</name>
</gene>
<keyword evidence="1" id="KW-0472">Membrane</keyword>
<evidence type="ECO:0000313" key="3">
    <source>
        <dbReference type="Proteomes" id="UP000030634"/>
    </source>
</evidence>
<dbReference type="HOGENOM" id="CLU_196614_0_0_0"/>
<reference evidence="3" key="1">
    <citation type="submission" date="2014-11" db="EMBL/GenBank/DDBJ databases">
        <title>Hymenobacter sp. DG25B genome submission.</title>
        <authorList>
            <person name="Jung H.-Y."/>
            <person name="Kim M.K."/>
            <person name="Srinivasan S."/>
            <person name="Lim S."/>
        </authorList>
    </citation>
    <scope>NUCLEOTIDE SEQUENCE [LARGE SCALE GENOMIC DNA]</scope>
    <source>
        <strain evidence="3">DY59</strain>
    </source>
</reference>
<protein>
    <submittedName>
        <fullName evidence="2">Uncharacterized protein</fullName>
    </submittedName>
</protein>
<accession>A0A0A7KL67</accession>
<proteinExistence type="predicted"/>
<dbReference type="AlphaFoldDB" id="A0A0A7KL67"/>
<dbReference type="KEGG" id="dsw:QR90_14360"/>